<evidence type="ECO:0000313" key="4">
    <source>
        <dbReference type="Proteomes" id="UP000593932"/>
    </source>
</evidence>
<dbReference type="Gene3D" id="3.90.1010.10">
    <property type="match status" value="1"/>
</dbReference>
<dbReference type="Pfam" id="PF02657">
    <property type="entry name" value="SufE"/>
    <property type="match status" value="1"/>
</dbReference>
<keyword evidence="4" id="KW-1185">Reference proteome</keyword>
<evidence type="ECO:0000256" key="1">
    <source>
        <dbReference type="ARBA" id="ARBA00010282"/>
    </source>
</evidence>
<name>A0A7S6ZVK7_9GAMM</name>
<dbReference type="EMBL" id="CP063657">
    <property type="protein sequence ID" value="QOW23298.1"/>
    <property type="molecule type" value="Genomic_DNA"/>
</dbReference>
<dbReference type="RefSeq" id="WP_194035766.1">
    <property type="nucleotide sequence ID" value="NZ_CP063657.1"/>
</dbReference>
<dbReference type="PANTHER" id="PTHR43597:SF5">
    <property type="entry name" value="SUFE-LIKE PROTEIN 2, CHLOROPLASTIC"/>
    <property type="match status" value="1"/>
</dbReference>
<evidence type="ECO:0000313" key="3">
    <source>
        <dbReference type="EMBL" id="QOW23298.1"/>
    </source>
</evidence>
<dbReference type="InterPro" id="IPR003808">
    <property type="entry name" value="Fe-S_metab-assoc_dom"/>
</dbReference>
<feature type="domain" description="Fe-S metabolism associated" evidence="2">
    <location>
        <begin position="20"/>
        <end position="138"/>
    </location>
</feature>
<comment type="similarity">
    <text evidence="1">Belongs to the SufE family.</text>
</comment>
<dbReference type="PANTHER" id="PTHR43597">
    <property type="entry name" value="SULFUR ACCEPTOR PROTEIN CSDE"/>
    <property type="match status" value="1"/>
</dbReference>
<evidence type="ECO:0000259" key="2">
    <source>
        <dbReference type="Pfam" id="PF02657"/>
    </source>
</evidence>
<dbReference type="SUPFAM" id="SSF82649">
    <property type="entry name" value="SufE/NifU"/>
    <property type="match status" value="1"/>
</dbReference>
<proteinExistence type="inferred from homology"/>
<reference evidence="3 4" key="1">
    <citation type="submission" date="2020-10" db="EMBL/GenBank/DDBJ databases">
        <title>complete genome sequencing of Lysobacter sp. H23M41.</title>
        <authorList>
            <person name="Bae J.-W."/>
            <person name="Lee S.-Y."/>
        </authorList>
    </citation>
    <scope>NUCLEOTIDE SEQUENCE [LARGE SCALE GENOMIC DNA]</scope>
    <source>
        <strain evidence="3 4">H23M41</strain>
    </source>
</reference>
<dbReference type="Proteomes" id="UP000593932">
    <property type="component" value="Chromosome"/>
</dbReference>
<gene>
    <name evidence="3" type="ORF">INQ42_05035</name>
</gene>
<organism evidence="3 4">
    <name type="scientific">Novilysobacter avium</name>
    <dbReference type="NCBI Taxonomy" id="2781023"/>
    <lineage>
        <taxon>Bacteria</taxon>
        <taxon>Pseudomonadati</taxon>
        <taxon>Pseudomonadota</taxon>
        <taxon>Gammaproteobacteria</taxon>
        <taxon>Lysobacterales</taxon>
        <taxon>Lysobacteraceae</taxon>
        <taxon>Novilysobacter</taxon>
    </lineage>
</organism>
<accession>A0A7S6ZVK7</accession>
<protein>
    <submittedName>
        <fullName evidence="3">SufE family protein</fullName>
    </submittedName>
</protein>
<sequence length="147" mass="15991">MPTPFPLEASAAEAQAAIRDEFAFFGDWSERYQYLIDLGRKLPDLPAELKTEEHRLLGCQSMVWIVSSGDTDRLDFHAISDSAIVSGLIYLALRVYSGRSASEIVATDAEYIGDIGLAKHLSPTRNNGLAALLAFIRETATQASGDA</sequence>